<gene>
    <name evidence="1" type="ORF">GLOINDRAFT_29554</name>
</gene>
<name>U9TVI0_RHIID</name>
<dbReference type="EMBL" id="KI287204">
    <property type="protein sequence ID" value="ESA10348.1"/>
    <property type="molecule type" value="Genomic_DNA"/>
</dbReference>
<organism evidence="1">
    <name type="scientific">Rhizophagus irregularis (strain DAOM 181602 / DAOM 197198 / MUCL 43194)</name>
    <name type="common">Arbuscular mycorrhizal fungus</name>
    <name type="synonym">Glomus intraradices</name>
    <dbReference type="NCBI Taxonomy" id="747089"/>
    <lineage>
        <taxon>Eukaryota</taxon>
        <taxon>Fungi</taxon>
        <taxon>Fungi incertae sedis</taxon>
        <taxon>Mucoromycota</taxon>
        <taxon>Glomeromycotina</taxon>
        <taxon>Glomeromycetes</taxon>
        <taxon>Glomerales</taxon>
        <taxon>Glomeraceae</taxon>
        <taxon>Rhizophagus</taxon>
    </lineage>
</organism>
<dbReference type="VEuPathDB" id="FungiDB:RhiirFUN_019263"/>
<reference evidence="1" key="1">
    <citation type="submission" date="2013-07" db="EMBL/GenBank/DDBJ databases">
        <title>The genome of an arbuscular mycorrhizal fungus provides insights into the evolution of the oldest plant symbiosis.</title>
        <authorList>
            <consortium name="DOE Joint Genome Institute"/>
            <person name="Tisserant E."/>
            <person name="Malbreil M."/>
            <person name="Kuo A."/>
            <person name="Kohler A."/>
            <person name="Symeonidi A."/>
            <person name="Balestrini R."/>
            <person name="Charron P."/>
            <person name="Duensing N."/>
            <person name="Frei-dit-Frey N."/>
            <person name="Gianinazzi-Pearson V."/>
            <person name="Gilbert B."/>
            <person name="Handa Y."/>
            <person name="Hijri M."/>
            <person name="Kaul R."/>
            <person name="Kawaguchi M."/>
            <person name="Krajinski F."/>
            <person name="Lammers P."/>
            <person name="Lapierre D."/>
            <person name="Masclaux F.G."/>
            <person name="Murat C."/>
            <person name="Morin E."/>
            <person name="Ndikumana S."/>
            <person name="Pagni M."/>
            <person name="Petitpierre D."/>
            <person name="Requena N."/>
            <person name="Rosikiewicz P."/>
            <person name="Riley R."/>
            <person name="Saito K."/>
            <person name="San Clemente H."/>
            <person name="Shapiro H."/>
            <person name="van Tuinen D."/>
            <person name="Becard G."/>
            <person name="Bonfante P."/>
            <person name="Paszkowski U."/>
            <person name="Shachar-Hill Y."/>
            <person name="Young J.P."/>
            <person name="Sanders I.R."/>
            <person name="Henrissat B."/>
            <person name="Rensing S.A."/>
            <person name="Grigoriev I.V."/>
            <person name="Corradi N."/>
            <person name="Roux C."/>
            <person name="Martin F."/>
        </authorList>
    </citation>
    <scope>NUCLEOTIDE SEQUENCE</scope>
    <source>
        <strain evidence="1">DAOM 197198</strain>
    </source>
</reference>
<sequence length="62" mass="7308">MGIMGNAAMVHVDNMVHVEDMLVTNNAWVGDFLREAKKIFMNQEFFELLYPFKKQKENLFLL</sequence>
<dbReference type="AlphaFoldDB" id="U9TVI0"/>
<proteinExistence type="predicted"/>
<evidence type="ECO:0000313" key="1">
    <source>
        <dbReference type="EMBL" id="ESA10348.1"/>
    </source>
</evidence>
<protein>
    <submittedName>
        <fullName evidence="1">Uncharacterized protein</fullName>
    </submittedName>
</protein>
<dbReference type="HOGENOM" id="CLU_2905289_0_0_1"/>
<accession>U9TVI0</accession>